<evidence type="ECO:0000256" key="1">
    <source>
        <dbReference type="ARBA" id="ARBA00005361"/>
    </source>
</evidence>
<dbReference type="GO" id="GO:0005868">
    <property type="term" value="C:cytoplasmic dynein complex"/>
    <property type="evidence" value="ECO:0007669"/>
    <property type="project" value="TreeGrafter"/>
</dbReference>
<accession>A0A921YJP1</accession>
<evidence type="ECO:0000313" key="3">
    <source>
        <dbReference type="Proteomes" id="UP000791440"/>
    </source>
</evidence>
<organism evidence="2 3">
    <name type="scientific">Manduca sexta</name>
    <name type="common">Tobacco hawkmoth</name>
    <name type="synonym">Tobacco hornworm</name>
    <dbReference type="NCBI Taxonomy" id="7130"/>
    <lineage>
        <taxon>Eukaryota</taxon>
        <taxon>Metazoa</taxon>
        <taxon>Ecdysozoa</taxon>
        <taxon>Arthropoda</taxon>
        <taxon>Hexapoda</taxon>
        <taxon>Insecta</taxon>
        <taxon>Pterygota</taxon>
        <taxon>Neoptera</taxon>
        <taxon>Endopterygota</taxon>
        <taxon>Lepidoptera</taxon>
        <taxon>Glossata</taxon>
        <taxon>Ditrysia</taxon>
        <taxon>Bombycoidea</taxon>
        <taxon>Sphingidae</taxon>
        <taxon>Sphinginae</taxon>
        <taxon>Sphingini</taxon>
        <taxon>Manduca</taxon>
    </lineage>
</organism>
<dbReference type="CDD" id="cd21451">
    <property type="entry name" value="DLC-like_TCTEX1D"/>
    <property type="match status" value="1"/>
</dbReference>
<comment type="similarity">
    <text evidence="1">Belongs to the dynein light chain Tctex-type family.</text>
</comment>
<gene>
    <name evidence="2" type="ORF">O3G_MSEX001262</name>
</gene>
<proteinExistence type="inferred from homology"/>
<dbReference type="GO" id="GO:0005737">
    <property type="term" value="C:cytoplasm"/>
    <property type="evidence" value="ECO:0007669"/>
    <property type="project" value="TreeGrafter"/>
</dbReference>
<dbReference type="GO" id="GO:0007018">
    <property type="term" value="P:microtubule-based movement"/>
    <property type="evidence" value="ECO:0007669"/>
    <property type="project" value="TreeGrafter"/>
</dbReference>
<keyword evidence="3" id="KW-1185">Reference proteome</keyword>
<dbReference type="PANTHER" id="PTHR21255">
    <property type="entry name" value="T-COMPLEX-ASSOCIATED-TESTIS-EXPRESSED 1/ DYNEIN LIGHT CHAIN"/>
    <property type="match status" value="1"/>
</dbReference>
<protein>
    <submittedName>
        <fullName evidence="2">Uncharacterized protein</fullName>
    </submittedName>
</protein>
<dbReference type="Pfam" id="PF03645">
    <property type="entry name" value="Tctex-1"/>
    <property type="match status" value="1"/>
</dbReference>
<name>A0A921YJP1_MANSE</name>
<dbReference type="EMBL" id="JH668280">
    <property type="protein sequence ID" value="KAG6440400.1"/>
    <property type="molecule type" value="Genomic_DNA"/>
</dbReference>
<evidence type="ECO:0000313" key="2">
    <source>
        <dbReference type="EMBL" id="KAG6440400.1"/>
    </source>
</evidence>
<dbReference type="PANTHER" id="PTHR21255:SF7">
    <property type="entry name" value="DYNEIN LIGHT CHAIN TCTEX-TYPE PROTEIN 2B"/>
    <property type="match status" value="1"/>
</dbReference>
<dbReference type="InterPro" id="IPR005334">
    <property type="entry name" value="Tctex-1-like"/>
</dbReference>
<dbReference type="InterPro" id="IPR038586">
    <property type="entry name" value="Tctex-1-like_sf"/>
</dbReference>
<sequence>MGDVDAKKSKVSMMAVKSHSKTRSMAAMGLKSMSRMRVRRASYGFSSVAGLRPIEKASTLAIEFKRPPLLYLNTYQLNPHPDERFHVPSVTKATNELLDEHFTGHKYNAQESPAIALRLAGELMRKVKLMAFNRYRVITVVTIGQKRAQSYNNAISFLWDFERDAYVDVQREENTCFIQVTTFGVYLD</sequence>
<reference evidence="2" key="1">
    <citation type="journal article" date="2016" name="Insect Biochem. Mol. Biol.">
        <title>Multifaceted biological insights from a draft genome sequence of the tobacco hornworm moth, Manduca sexta.</title>
        <authorList>
            <person name="Kanost M.R."/>
            <person name="Arrese E.L."/>
            <person name="Cao X."/>
            <person name="Chen Y.R."/>
            <person name="Chellapilla S."/>
            <person name="Goldsmith M.R."/>
            <person name="Grosse-Wilde E."/>
            <person name="Heckel D.G."/>
            <person name="Herndon N."/>
            <person name="Jiang H."/>
            <person name="Papanicolaou A."/>
            <person name="Qu J."/>
            <person name="Soulages J.L."/>
            <person name="Vogel H."/>
            <person name="Walters J."/>
            <person name="Waterhouse R.M."/>
            <person name="Ahn S.J."/>
            <person name="Almeida F.C."/>
            <person name="An C."/>
            <person name="Aqrawi P."/>
            <person name="Bretschneider A."/>
            <person name="Bryant W.B."/>
            <person name="Bucks S."/>
            <person name="Chao H."/>
            <person name="Chevignon G."/>
            <person name="Christen J.M."/>
            <person name="Clarke D.F."/>
            <person name="Dittmer N.T."/>
            <person name="Ferguson L.C.F."/>
            <person name="Garavelou S."/>
            <person name="Gordon K.H.J."/>
            <person name="Gunaratna R.T."/>
            <person name="Han Y."/>
            <person name="Hauser F."/>
            <person name="He Y."/>
            <person name="Heidel-Fischer H."/>
            <person name="Hirsh A."/>
            <person name="Hu Y."/>
            <person name="Jiang H."/>
            <person name="Kalra D."/>
            <person name="Klinner C."/>
            <person name="Konig C."/>
            <person name="Kovar C."/>
            <person name="Kroll A.R."/>
            <person name="Kuwar S.S."/>
            <person name="Lee S.L."/>
            <person name="Lehman R."/>
            <person name="Li K."/>
            <person name="Li Z."/>
            <person name="Liang H."/>
            <person name="Lovelace S."/>
            <person name="Lu Z."/>
            <person name="Mansfield J.H."/>
            <person name="McCulloch K.J."/>
            <person name="Mathew T."/>
            <person name="Morton B."/>
            <person name="Muzny D.M."/>
            <person name="Neunemann D."/>
            <person name="Ongeri F."/>
            <person name="Pauchet Y."/>
            <person name="Pu L.L."/>
            <person name="Pyrousis I."/>
            <person name="Rao X.J."/>
            <person name="Redding A."/>
            <person name="Roesel C."/>
            <person name="Sanchez-Gracia A."/>
            <person name="Schaack S."/>
            <person name="Shukla A."/>
            <person name="Tetreau G."/>
            <person name="Wang Y."/>
            <person name="Xiong G.H."/>
            <person name="Traut W."/>
            <person name="Walsh T.K."/>
            <person name="Worley K.C."/>
            <person name="Wu D."/>
            <person name="Wu W."/>
            <person name="Wu Y.Q."/>
            <person name="Zhang X."/>
            <person name="Zou Z."/>
            <person name="Zucker H."/>
            <person name="Briscoe A.D."/>
            <person name="Burmester T."/>
            <person name="Clem R.J."/>
            <person name="Feyereisen R."/>
            <person name="Grimmelikhuijzen C.J.P."/>
            <person name="Hamodrakas S.J."/>
            <person name="Hansson B.S."/>
            <person name="Huguet E."/>
            <person name="Jermiin L.S."/>
            <person name="Lan Q."/>
            <person name="Lehman H.K."/>
            <person name="Lorenzen M."/>
            <person name="Merzendorfer H."/>
            <person name="Michalopoulos I."/>
            <person name="Morton D.B."/>
            <person name="Muthukrishnan S."/>
            <person name="Oakeshott J.G."/>
            <person name="Palmer W."/>
            <person name="Park Y."/>
            <person name="Passarelli A.L."/>
            <person name="Rozas J."/>
            <person name="Schwartz L.M."/>
            <person name="Smith W."/>
            <person name="Southgate A."/>
            <person name="Vilcinskas A."/>
            <person name="Vogt R."/>
            <person name="Wang P."/>
            <person name="Werren J."/>
            <person name="Yu X.Q."/>
            <person name="Zhou J.J."/>
            <person name="Brown S.J."/>
            <person name="Scherer S.E."/>
            <person name="Richards S."/>
            <person name="Blissard G.W."/>
        </authorList>
    </citation>
    <scope>NUCLEOTIDE SEQUENCE</scope>
</reference>
<dbReference type="Gene3D" id="3.30.1140.40">
    <property type="entry name" value="Tctex-1"/>
    <property type="match status" value="1"/>
</dbReference>
<comment type="caution">
    <text evidence="2">The sequence shown here is derived from an EMBL/GenBank/DDBJ whole genome shotgun (WGS) entry which is preliminary data.</text>
</comment>
<dbReference type="GO" id="GO:0045505">
    <property type="term" value="F:dynein intermediate chain binding"/>
    <property type="evidence" value="ECO:0007669"/>
    <property type="project" value="TreeGrafter"/>
</dbReference>
<dbReference type="OrthoDB" id="10248487at2759"/>
<dbReference type="AlphaFoldDB" id="A0A921YJP1"/>
<dbReference type="Proteomes" id="UP000791440">
    <property type="component" value="Unassembled WGS sequence"/>
</dbReference>
<reference evidence="2" key="2">
    <citation type="submission" date="2020-12" db="EMBL/GenBank/DDBJ databases">
        <authorList>
            <person name="Kanost M."/>
        </authorList>
    </citation>
    <scope>NUCLEOTIDE SEQUENCE</scope>
</reference>